<feature type="compositionally biased region" description="Low complexity" evidence="1">
    <location>
        <begin position="380"/>
        <end position="401"/>
    </location>
</feature>
<keyword evidence="3" id="KW-1185">Reference proteome</keyword>
<feature type="region of interest" description="Disordered" evidence="1">
    <location>
        <begin position="1"/>
        <end position="580"/>
    </location>
</feature>
<feature type="compositionally biased region" description="Acidic residues" evidence="1">
    <location>
        <begin position="626"/>
        <end position="637"/>
    </location>
</feature>
<feature type="compositionally biased region" description="Basic and acidic residues" evidence="1">
    <location>
        <begin position="831"/>
        <end position="850"/>
    </location>
</feature>
<evidence type="ECO:0000313" key="2">
    <source>
        <dbReference type="EMBL" id="KAJ5383210.1"/>
    </source>
</evidence>
<dbReference type="GeneID" id="81458034"/>
<feature type="compositionally biased region" description="Basic and acidic residues" evidence="1">
    <location>
        <begin position="722"/>
        <end position="744"/>
    </location>
</feature>
<feature type="compositionally biased region" description="Polar residues" evidence="1">
    <location>
        <begin position="565"/>
        <end position="580"/>
    </location>
</feature>
<proteinExistence type="predicted"/>
<feature type="compositionally biased region" description="Polar residues" evidence="1">
    <location>
        <begin position="7"/>
        <end position="18"/>
    </location>
</feature>
<dbReference type="EMBL" id="JAPZBT010000001">
    <property type="protein sequence ID" value="KAJ5383210.1"/>
    <property type="molecule type" value="Genomic_DNA"/>
</dbReference>
<reference evidence="2" key="1">
    <citation type="submission" date="2022-12" db="EMBL/GenBank/DDBJ databases">
        <authorList>
            <person name="Petersen C."/>
        </authorList>
    </citation>
    <scope>NUCLEOTIDE SEQUENCE</scope>
    <source>
        <strain evidence="2">IBT 3081</strain>
    </source>
</reference>
<sequence>MAKSKLRNQNTNPFNQTQSPPPASSSPSSRVTKSGQHNNNKNKNHSSNNHSNNHGSNSNNYNYSNYSKTKNNNGRNSSNNNNQRGNGKNNRNNSNSNKTNKPQPLEVLKKLGLNSESPQAGPSNRPLTNDQRTKPSFKTPQVKVQEQAKSKPPLQRAHTPRVKKSYEHVSGFGFESKNKDPAQGQAPLQSQSSFQSLPPSPPTTVAPQRVRPGSEHHRNKTRESPNQGLGLETGRKPASPSRSYPSLPQNVVGLKNVTPDSDRDDGEITDDTSSLDEESESRRTHDPVSSRQSVVNLEEPTPVSGHDSQHKSRGASLSNSISQSQSFTISQSGPGSILPSPASSERTLGRKEATPASRPDYEQKTRRLLTSDIDTDSEPPSEAGPDSGPEPSSPSFSPCPSRFKWKMRRALKRKRSNTHSSSRRKAVPLPARPSLVTLREIDTEPILPTEPTWSTLSPLHRPTCAEPARQNFRSLHRRGACDSKQPPSPSSSQLDSMIGPESPSKSIAPSEFLPQESESESRDPSPTPSMTPASSPPAPLSIPRVVVRDITPSPPPQCWIPRLQWKNQKNQKSSLKPTAWTSRLRPKSYIRGGGTPLMIDGNKHPHLFAEFPPEAHNNPEWRFPDATDDDREFESADEDSHIESTDDDSDIELPTTKRPRLGLSTNLTGQEESPERGESSEPGSSDPGQFSESGHEPELLQSSASEQLLDAEKLWVPEQTLEPEHEPKRLQSSEREQLPEHEQSAEPDPLPDPLPELGRSSDFDSEQPRTPTSIRDELPIRRLRRLDKQIDEAVVIDKEENPTFWGGSWMKEYTRGRLIKERVEMEYREKIMREKEEDEQRKEMQKQERDKKKKERERKRIEEQRIQEEREAQKRKEEEQERRKQKEIQMREALERRREQKREKTREMLQKSLSDDQKRLMEDLGVEI</sequence>
<feature type="compositionally biased region" description="Low complexity" evidence="1">
    <location>
        <begin position="187"/>
        <end position="197"/>
    </location>
</feature>
<feature type="region of interest" description="Disordered" evidence="1">
    <location>
        <begin position="831"/>
        <end position="928"/>
    </location>
</feature>
<protein>
    <submittedName>
        <fullName evidence="2">Uncharacterized protein</fullName>
    </submittedName>
</protein>
<feature type="compositionally biased region" description="Basic and acidic residues" evidence="1">
    <location>
        <begin position="347"/>
        <end position="365"/>
    </location>
</feature>
<feature type="compositionally biased region" description="Pro residues" evidence="1">
    <location>
        <begin position="525"/>
        <end position="540"/>
    </location>
</feature>
<feature type="compositionally biased region" description="Basic and acidic residues" evidence="1">
    <location>
        <begin position="858"/>
        <end position="922"/>
    </location>
</feature>
<feature type="compositionally biased region" description="Acidic residues" evidence="1">
    <location>
        <begin position="262"/>
        <end position="279"/>
    </location>
</feature>
<feature type="compositionally biased region" description="Low complexity" evidence="1">
    <location>
        <begin position="37"/>
        <end position="101"/>
    </location>
</feature>
<accession>A0A9W9SRH1</accession>
<feature type="region of interest" description="Disordered" evidence="1">
    <location>
        <begin position="604"/>
        <end position="783"/>
    </location>
</feature>
<dbReference type="AlphaFoldDB" id="A0A9W9SRH1"/>
<feature type="compositionally biased region" description="Basic and acidic residues" evidence="1">
    <location>
        <begin position="774"/>
        <end position="783"/>
    </location>
</feature>
<feature type="compositionally biased region" description="Low complexity" evidence="1">
    <location>
        <begin position="699"/>
        <end position="708"/>
    </location>
</feature>
<feature type="compositionally biased region" description="Low complexity" evidence="1">
    <location>
        <begin position="316"/>
        <end position="332"/>
    </location>
</feature>
<organism evidence="2 3">
    <name type="scientific">Penicillium concentricum</name>
    <dbReference type="NCBI Taxonomy" id="293559"/>
    <lineage>
        <taxon>Eukaryota</taxon>
        <taxon>Fungi</taxon>
        <taxon>Dikarya</taxon>
        <taxon>Ascomycota</taxon>
        <taxon>Pezizomycotina</taxon>
        <taxon>Eurotiomycetes</taxon>
        <taxon>Eurotiomycetidae</taxon>
        <taxon>Eurotiales</taxon>
        <taxon>Aspergillaceae</taxon>
        <taxon>Penicillium</taxon>
    </lineage>
</organism>
<feature type="compositionally biased region" description="Polar residues" evidence="1">
    <location>
        <begin position="240"/>
        <end position="249"/>
    </location>
</feature>
<evidence type="ECO:0000256" key="1">
    <source>
        <dbReference type="SAM" id="MobiDB-lite"/>
    </source>
</evidence>
<evidence type="ECO:0000313" key="3">
    <source>
        <dbReference type="Proteomes" id="UP001147752"/>
    </source>
</evidence>
<feature type="compositionally biased region" description="Polar residues" evidence="1">
    <location>
        <begin position="114"/>
        <end position="144"/>
    </location>
</feature>
<gene>
    <name evidence="2" type="ORF">N7517_001121</name>
</gene>
<feature type="compositionally biased region" description="Basic residues" evidence="1">
    <location>
        <begin position="403"/>
        <end position="426"/>
    </location>
</feature>
<dbReference type="Proteomes" id="UP001147752">
    <property type="component" value="Unassembled WGS sequence"/>
</dbReference>
<dbReference type="RefSeq" id="XP_056582986.1">
    <property type="nucleotide sequence ID" value="XM_056718851.1"/>
</dbReference>
<name>A0A9W9SRH1_9EURO</name>
<reference evidence="2" key="2">
    <citation type="journal article" date="2023" name="IMA Fungus">
        <title>Comparative genomic study of the Penicillium genus elucidates a diverse pangenome and 15 lateral gene transfer events.</title>
        <authorList>
            <person name="Petersen C."/>
            <person name="Sorensen T."/>
            <person name="Nielsen M.R."/>
            <person name="Sondergaard T.E."/>
            <person name="Sorensen J.L."/>
            <person name="Fitzpatrick D.A."/>
            <person name="Frisvad J.C."/>
            <person name="Nielsen K.L."/>
        </authorList>
    </citation>
    <scope>NUCLEOTIDE SEQUENCE</scope>
    <source>
        <strain evidence="2">IBT 3081</strain>
    </source>
</reference>
<dbReference type="OrthoDB" id="4367962at2759"/>
<comment type="caution">
    <text evidence="2">The sequence shown here is derived from an EMBL/GenBank/DDBJ whole genome shotgun (WGS) entry which is preliminary data.</text>
</comment>